<feature type="domain" description="Radical SAM core" evidence="6">
    <location>
        <begin position="30"/>
        <end position="129"/>
    </location>
</feature>
<evidence type="ECO:0000313" key="7">
    <source>
        <dbReference type="EMBL" id="MBT0666520.1"/>
    </source>
</evidence>
<evidence type="ECO:0000256" key="2">
    <source>
        <dbReference type="ARBA" id="ARBA00022691"/>
    </source>
</evidence>
<keyword evidence="8" id="KW-1185">Reference proteome</keyword>
<accession>A0AAW4LD97</accession>
<dbReference type="SFLD" id="SFLDS00029">
    <property type="entry name" value="Radical_SAM"/>
    <property type="match status" value="1"/>
</dbReference>
<gene>
    <name evidence="7" type="ORF">KI809_19600</name>
</gene>
<dbReference type="GO" id="GO:0046872">
    <property type="term" value="F:metal ion binding"/>
    <property type="evidence" value="ECO:0007669"/>
    <property type="project" value="UniProtKB-KW"/>
</dbReference>
<dbReference type="AlphaFoldDB" id="A0AAW4LD97"/>
<dbReference type="GO" id="GO:0003824">
    <property type="term" value="F:catalytic activity"/>
    <property type="evidence" value="ECO:0007669"/>
    <property type="project" value="InterPro"/>
</dbReference>
<dbReference type="Gene3D" id="3.20.20.70">
    <property type="entry name" value="Aldolase class I"/>
    <property type="match status" value="1"/>
</dbReference>
<keyword evidence="4" id="KW-0408">Iron</keyword>
<dbReference type="PANTHER" id="PTHR11228:SF7">
    <property type="entry name" value="PQQA PEPTIDE CYCLASE"/>
    <property type="match status" value="1"/>
</dbReference>
<dbReference type="InterPro" id="IPR007197">
    <property type="entry name" value="rSAM"/>
</dbReference>
<dbReference type="Pfam" id="PF04055">
    <property type="entry name" value="Radical_SAM"/>
    <property type="match status" value="1"/>
</dbReference>
<protein>
    <submittedName>
        <fullName evidence="7">4Fe-4S cluster-binding domain-containing protein</fullName>
    </submittedName>
</protein>
<keyword evidence="2" id="KW-0949">S-adenosyl-L-methionine</keyword>
<evidence type="ECO:0000256" key="1">
    <source>
        <dbReference type="ARBA" id="ARBA00001966"/>
    </source>
</evidence>
<evidence type="ECO:0000259" key="6">
    <source>
        <dbReference type="Pfam" id="PF04055"/>
    </source>
</evidence>
<evidence type="ECO:0000256" key="4">
    <source>
        <dbReference type="ARBA" id="ARBA00023004"/>
    </source>
</evidence>
<dbReference type="InterPro" id="IPR050377">
    <property type="entry name" value="Radical_SAM_PqqE_MftC-like"/>
</dbReference>
<dbReference type="RefSeq" id="WP_214173292.1">
    <property type="nucleotide sequence ID" value="NZ_JAHCVJ010000013.1"/>
</dbReference>
<evidence type="ECO:0000256" key="5">
    <source>
        <dbReference type="ARBA" id="ARBA00023014"/>
    </source>
</evidence>
<comment type="cofactor">
    <cofactor evidence="1">
        <name>[4Fe-4S] cluster</name>
        <dbReference type="ChEBI" id="CHEBI:49883"/>
    </cofactor>
</comment>
<comment type="caution">
    <text evidence="7">The sequence shown here is derived from an EMBL/GenBank/DDBJ whole genome shotgun (WGS) entry which is preliminary data.</text>
</comment>
<keyword evidence="3" id="KW-0479">Metal-binding</keyword>
<dbReference type="InterPro" id="IPR058240">
    <property type="entry name" value="rSAM_sf"/>
</dbReference>
<dbReference type="SUPFAM" id="SSF102114">
    <property type="entry name" value="Radical SAM enzymes"/>
    <property type="match status" value="1"/>
</dbReference>
<keyword evidence="5" id="KW-0411">Iron-sulfur</keyword>
<dbReference type="CDD" id="cd01335">
    <property type="entry name" value="Radical_SAM"/>
    <property type="match status" value="1"/>
</dbReference>
<evidence type="ECO:0000313" key="8">
    <source>
        <dbReference type="Proteomes" id="UP000811899"/>
    </source>
</evidence>
<proteinExistence type="predicted"/>
<dbReference type="GO" id="GO:0051536">
    <property type="term" value="F:iron-sulfur cluster binding"/>
    <property type="evidence" value="ECO:0007669"/>
    <property type="project" value="UniProtKB-KW"/>
</dbReference>
<dbReference type="PANTHER" id="PTHR11228">
    <property type="entry name" value="RADICAL SAM DOMAIN PROTEIN"/>
    <property type="match status" value="1"/>
</dbReference>
<dbReference type="SFLD" id="SFLDG01067">
    <property type="entry name" value="SPASM/twitch_domain_containing"/>
    <property type="match status" value="1"/>
</dbReference>
<reference evidence="7 8" key="1">
    <citation type="submission" date="2021-05" db="EMBL/GenBank/DDBJ databases">
        <title>The draft genome of Geobacter pelophilus DSM 12255.</title>
        <authorList>
            <person name="Xu Z."/>
            <person name="Masuda Y."/>
            <person name="Itoh H."/>
            <person name="Senoo K."/>
        </authorList>
    </citation>
    <scope>NUCLEOTIDE SEQUENCE [LARGE SCALE GENOMIC DNA]</scope>
    <source>
        <strain evidence="7 8">DSM 12255</strain>
    </source>
</reference>
<name>A0AAW4LD97_9BACT</name>
<dbReference type="EMBL" id="JAHCVJ010000013">
    <property type="protein sequence ID" value="MBT0666520.1"/>
    <property type="molecule type" value="Genomic_DNA"/>
</dbReference>
<sequence>MSLPEASFSSKSSLPLLHLPENYNYIGVFLTLDCNLHCSYCINRFGVQSAGHRLMTRDQWLLGLNRLSSRPDLPITLQGGEPTLHPDFFAIINGIRPDLQVDLLTNLEIDGARFMTEIAPERLKRDAPYASIRVSYHPEVMSIESLAAKVLAFLQAGYSIGIWGIMHPRFTAEVVTAQQYCHSLGIDFRTKEFLGEYDGVMYGKFSYEGALERREGSRVSCRTSELIIGPDGGVYRCHSDLYAERTPVGHILDPELVLSSDFRRCDHYGFCNPCDVKLKTNRFQEYGHTSVEIVIEPFIK</sequence>
<organism evidence="7 8">
    <name type="scientific">Geoanaerobacter pelophilus</name>
    <dbReference type="NCBI Taxonomy" id="60036"/>
    <lineage>
        <taxon>Bacteria</taxon>
        <taxon>Pseudomonadati</taxon>
        <taxon>Thermodesulfobacteriota</taxon>
        <taxon>Desulfuromonadia</taxon>
        <taxon>Geobacterales</taxon>
        <taxon>Geobacteraceae</taxon>
        <taxon>Geoanaerobacter</taxon>
    </lineage>
</organism>
<dbReference type="Proteomes" id="UP000811899">
    <property type="component" value="Unassembled WGS sequence"/>
</dbReference>
<evidence type="ECO:0000256" key="3">
    <source>
        <dbReference type="ARBA" id="ARBA00022723"/>
    </source>
</evidence>
<dbReference type="InterPro" id="IPR013785">
    <property type="entry name" value="Aldolase_TIM"/>
</dbReference>